<gene>
    <name evidence="1" type="ORF">CM83_102479</name>
</gene>
<feature type="non-terminal residue" evidence="1">
    <location>
        <position position="139"/>
    </location>
</feature>
<dbReference type="EMBL" id="GBHO01033911">
    <property type="protein sequence ID" value="JAG09693.1"/>
    <property type="molecule type" value="Transcribed_RNA"/>
</dbReference>
<name>A0A0A9WT79_LYGHE</name>
<evidence type="ECO:0000313" key="1">
    <source>
        <dbReference type="EMBL" id="JAG09693.1"/>
    </source>
</evidence>
<proteinExistence type="predicted"/>
<accession>A0A0A9WT79</accession>
<dbReference type="Gene3D" id="3.30.420.10">
    <property type="entry name" value="Ribonuclease H-like superfamily/Ribonuclease H"/>
    <property type="match status" value="1"/>
</dbReference>
<dbReference type="AlphaFoldDB" id="A0A0A9WT79"/>
<organism evidence="1">
    <name type="scientific">Lygus hesperus</name>
    <name type="common">Western plant bug</name>
    <dbReference type="NCBI Taxonomy" id="30085"/>
    <lineage>
        <taxon>Eukaryota</taxon>
        <taxon>Metazoa</taxon>
        <taxon>Ecdysozoa</taxon>
        <taxon>Arthropoda</taxon>
        <taxon>Hexapoda</taxon>
        <taxon>Insecta</taxon>
        <taxon>Pterygota</taxon>
        <taxon>Neoptera</taxon>
        <taxon>Paraneoptera</taxon>
        <taxon>Hemiptera</taxon>
        <taxon>Heteroptera</taxon>
        <taxon>Panheteroptera</taxon>
        <taxon>Cimicomorpha</taxon>
        <taxon>Miridae</taxon>
        <taxon>Mirini</taxon>
        <taxon>Lygus</taxon>
    </lineage>
</organism>
<dbReference type="InterPro" id="IPR012337">
    <property type="entry name" value="RNaseH-like_sf"/>
</dbReference>
<protein>
    <submittedName>
        <fullName evidence="1">Uncharacterized protein</fullName>
    </submittedName>
</protein>
<dbReference type="SUPFAM" id="SSF53098">
    <property type="entry name" value="Ribonuclease H-like"/>
    <property type="match status" value="1"/>
</dbReference>
<dbReference type="InterPro" id="IPR036397">
    <property type="entry name" value="RNaseH_sf"/>
</dbReference>
<sequence>MPDIPSSYLAENIALLKALQHIHDCHENDLTTVILTDSRSTIQAINNFSPGKHIPPHMQKILQYIEGITQRPGAKLHIQWLPSHVGLQAESMADLQARTSGLRENVQDDIFIPHKELWIRSNDIREAKNKIVHESKLIT</sequence>
<reference evidence="1" key="1">
    <citation type="journal article" date="2014" name="PLoS ONE">
        <title>Transcriptome-Based Identification of ABC Transporters in the Western Tarnished Plant Bug Lygus hesperus.</title>
        <authorList>
            <person name="Hull J.J."/>
            <person name="Chaney K."/>
            <person name="Geib S.M."/>
            <person name="Fabrick J.A."/>
            <person name="Brent C.S."/>
            <person name="Walsh D."/>
            <person name="Lavine L.C."/>
        </authorList>
    </citation>
    <scope>NUCLEOTIDE SEQUENCE</scope>
</reference>
<dbReference type="GO" id="GO:0003676">
    <property type="term" value="F:nucleic acid binding"/>
    <property type="evidence" value="ECO:0007669"/>
    <property type="project" value="InterPro"/>
</dbReference>
<reference evidence="1" key="2">
    <citation type="submission" date="2014-07" db="EMBL/GenBank/DDBJ databases">
        <authorList>
            <person name="Hull J."/>
        </authorList>
    </citation>
    <scope>NUCLEOTIDE SEQUENCE</scope>
</reference>